<dbReference type="EMBL" id="BDCO01000002">
    <property type="protein sequence ID" value="GAT32563.1"/>
    <property type="molecule type" value="Genomic_DNA"/>
</dbReference>
<evidence type="ECO:0000313" key="3">
    <source>
        <dbReference type="Proteomes" id="UP000076023"/>
    </source>
</evidence>
<keyword evidence="1" id="KW-0732">Signal</keyword>
<feature type="signal peptide" evidence="1">
    <location>
        <begin position="1"/>
        <end position="21"/>
    </location>
</feature>
<protein>
    <recommendedName>
        <fullName evidence="4">GLPGLI family protein</fullName>
    </recommendedName>
</protein>
<sequence length="219" mass="24384">MVRPLLIVTLCVAAAILSLHGEDAATTPAPRIPRLPGSFALEKRFTYKAADHSKESQEVQAAAEFLAMFPRPQTVDLEQTGAIRREKVRMTDGSRWEKWRAGQMRFSINEAAPDHVAVYAPGMDLYQAENQGDFEELGWIKEAASAGEAVVGKQKCLVFRLGENVAWLDADTGLPVVFESPTVKVTYTYKEPPAKALELPPRFQKRMEEVQNAWAGRPQ</sequence>
<dbReference type="RefSeq" id="WP_153811301.1">
    <property type="nucleotide sequence ID" value="NZ_BDCO01000002.1"/>
</dbReference>
<reference evidence="3" key="1">
    <citation type="journal article" date="2017" name="Genome Announc.">
        <title>Draft Genome Sequence of Terrimicrobium sacchariphilum NM-5T, a Facultative Anaerobic Soil Bacterium of the Class Spartobacteria.</title>
        <authorList>
            <person name="Qiu Y.L."/>
            <person name="Tourlousse D.M."/>
            <person name="Matsuura N."/>
            <person name="Ohashi A."/>
            <person name="Sekiguchi Y."/>
        </authorList>
    </citation>
    <scope>NUCLEOTIDE SEQUENCE [LARGE SCALE GENOMIC DNA]</scope>
    <source>
        <strain evidence="3">NM-5</strain>
    </source>
</reference>
<dbReference type="STRING" id="690879.TSACC_2962"/>
<evidence type="ECO:0000256" key="1">
    <source>
        <dbReference type="SAM" id="SignalP"/>
    </source>
</evidence>
<keyword evidence="3" id="KW-1185">Reference proteome</keyword>
<organism evidence="2 3">
    <name type="scientific">Terrimicrobium sacchariphilum</name>
    <dbReference type="NCBI Taxonomy" id="690879"/>
    <lineage>
        <taxon>Bacteria</taxon>
        <taxon>Pseudomonadati</taxon>
        <taxon>Verrucomicrobiota</taxon>
        <taxon>Terrimicrobiia</taxon>
        <taxon>Terrimicrobiales</taxon>
        <taxon>Terrimicrobiaceae</taxon>
        <taxon>Terrimicrobium</taxon>
    </lineage>
</organism>
<evidence type="ECO:0008006" key="4">
    <source>
        <dbReference type="Google" id="ProtNLM"/>
    </source>
</evidence>
<gene>
    <name evidence="2" type="ORF">TSACC_2962</name>
</gene>
<evidence type="ECO:0000313" key="2">
    <source>
        <dbReference type="EMBL" id="GAT32563.1"/>
    </source>
</evidence>
<accession>A0A146G566</accession>
<dbReference type="AlphaFoldDB" id="A0A146G566"/>
<dbReference type="Proteomes" id="UP000076023">
    <property type="component" value="Unassembled WGS sequence"/>
</dbReference>
<name>A0A146G566_TERSA</name>
<comment type="caution">
    <text evidence="2">The sequence shown here is derived from an EMBL/GenBank/DDBJ whole genome shotgun (WGS) entry which is preliminary data.</text>
</comment>
<proteinExistence type="predicted"/>
<dbReference type="InParanoid" id="A0A146G566"/>
<feature type="chain" id="PRO_5007524412" description="GLPGLI family protein" evidence="1">
    <location>
        <begin position="22"/>
        <end position="219"/>
    </location>
</feature>